<dbReference type="EMBL" id="JAGMWT010000009">
    <property type="protein sequence ID" value="KAH7122501.1"/>
    <property type="molecule type" value="Genomic_DNA"/>
</dbReference>
<feature type="compositionally biased region" description="Polar residues" evidence="9">
    <location>
        <begin position="80"/>
        <end position="97"/>
    </location>
</feature>
<dbReference type="PROSITE" id="PS51044">
    <property type="entry name" value="ZF_SP_RING"/>
    <property type="match status" value="1"/>
</dbReference>
<gene>
    <name evidence="13" type="ORF">B0J11DRAFT_581203</name>
</gene>
<evidence type="ECO:0000313" key="13">
    <source>
        <dbReference type="EMBL" id="KAH7122501.1"/>
    </source>
</evidence>
<dbReference type="InterPro" id="IPR003034">
    <property type="entry name" value="SAP_dom"/>
</dbReference>
<dbReference type="GO" id="GO:0008270">
    <property type="term" value="F:zinc ion binding"/>
    <property type="evidence" value="ECO:0007669"/>
    <property type="project" value="UniProtKB-KW"/>
</dbReference>
<comment type="caution">
    <text evidence="13">The sequence shown here is derived from an EMBL/GenBank/DDBJ whole genome shotgun (WGS) entry which is preliminary data.</text>
</comment>
<feature type="domain" description="SAP" evidence="10">
    <location>
        <begin position="17"/>
        <end position="51"/>
    </location>
</feature>
<dbReference type="GO" id="GO:0016925">
    <property type="term" value="P:protein sumoylation"/>
    <property type="evidence" value="ECO:0007669"/>
    <property type="project" value="TreeGrafter"/>
</dbReference>
<evidence type="ECO:0000256" key="2">
    <source>
        <dbReference type="ARBA" id="ARBA00005383"/>
    </source>
</evidence>
<dbReference type="GO" id="GO:0016874">
    <property type="term" value="F:ligase activity"/>
    <property type="evidence" value="ECO:0007669"/>
    <property type="project" value="UniProtKB-KW"/>
</dbReference>
<keyword evidence="13" id="KW-0436">Ligase</keyword>
<evidence type="ECO:0000256" key="1">
    <source>
        <dbReference type="ARBA" id="ARBA00004718"/>
    </source>
</evidence>
<keyword evidence="3" id="KW-0808">Transferase</keyword>
<dbReference type="Pfam" id="PF14324">
    <property type="entry name" value="PINIT"/>
    <property type="match status" value="1"/>
</dbReference>
<sequence>MASNSLAQLAQTVIARSKALVNNDLKKICKEEGQIQTGNKKHLQDRIFQLINDAVQRGDSETIRRIQHRVNHRGLPPPESTTQQPAALPYGSSSSPNLTHRFPNTNGHGSQATNGFGIQPHLVTNAPNSMFKDSPFYQFREQVLKDITLDASPSHRQTATRSLSLTEAQCQRLRSDSTLRLLLFSAMDPSLTAYTRLDVAFPAQIEVKVNGDEVRANFKGLKNKPGSTRPADITDLVRKVAHYKNQIQITFALTQKESPQKYVCYVYLVKKDSVDDLANRIRQRNVITTQTVINEMRKKADDPDIEVGSVNLSLKDPISTLRISMPIRSTLCSHNACFDAASFLQLQEQAPTWQCPICNKTVSYEALAVDQYVQEILDQVSKTTDQVTIDPNGKWSSANNATQTPKRNGYHDSYNDESDEDLVEIPDYRIRSIKSEAIYTPQSLAQTPSLSSREASSVPRTGNKRKSEVIDLTLSDEDDEPARPAKKVNSYHTPSSLPDPSRRYQVPSLSRTSAPQHPQAHQHYQSMPVSMRVDAPPSSSQTHHGAYGQYRTPAPRQSFSGQGTSTYPTYLGSSP</sequence>
<reference evidence="13" key="1">
    <citation type="journal article" date="2021" name="Nat. Commun.">
        <title>Genetic determinants of endophytism in the Arabidopsis root mycobiome.</title>
        <authorList>
            <person name="Mesny F."/>
            <person name="Miyauchi S."/>
            <person name="Thiergart T."/>
            <person name="Pickel B."/>
            <person name="Atanasova L."/>
            <person name="Karlsson M."/>
            <person name="Huettel B."/>
            <person name="Barry K.W."/>
            <person name="Haridas S."/>
            <person name="Chen C."/>
            <person name="Bauer D."/>
            <person name="Andreopoulos W."/>
            <person name="Pangilinan J."/>
            <person name="LaButti K."/>
            <person name="Riley R."/>
            <person name="Lipzen A."/>
            <person name="Clum A."/>
            <person name="Drula E."/>
            <person name="Henrissat B."/>
            <person name="Kohler A."/>
            <person name="Grigoriev I.V."/>
            <person name="Martin F.M."/>
            <person name="Hacquard S."/>
        </authorList>
    </citation>
    <scope>NUCLEOTIDE SEQUENCE</scope>
    <source>
        <strain evidence="13">MPI-CAGE-CH-0243</strain>
    </source>
</reference>
<dbReference type="GO" id="GO:0061665">
    <property type="term" value="F:SUMO ligase activity"/>
    <property type="evidence" value="ECO:0007669"/>
    <property type="project" value="TreeGrafter"/>
</dbReference>
<name>A0A9P9DPY8_9PLEO</name>
<dbReference type="InterPro" id="IPR038654">
    <property type="entry name" value="PINIT_sf"/>
</dbReference>
<dbReference type="PROSITE" id="PS50800">
    <property type="entry name" value="SAP"/>
    <property type="match status" value="1"/>
</dbReference>
<dbReference type="InterPro" id="IPR023321">
    <property type="entry name" value="PINIT"/>
</dbReference>
<evidence type="ECO:0000256" key="8">
    <source>
        <dbReference type="PROSITE-ProRule" id="PRU00452"/>
    </source>
</evidence>
<dbReference type="Gene3D" id="3.30.40.10">
    <property type="entry name" value="Zinc/RING finger domain, C3HC4 (zinc finger)"/>
    <property type="match status" value="1"/>
</dbReference>
<dbReference type="OrthoDB" id="28127at2759"/>
<evidence type="ECO:0000256" key="6">
    <source>
        <dbReference type="ARBA" id="ARBA00022786"/>
    </source>
</evidence>
<feature type="domain" description="PINIT" evidence="12">
    <location>
        <begin position="117"/>
        <end position="272"/>
    </location>
</feature>
<protein>
    <submittedName>
        <fullName evidence="13">E3 SUMO-protein ligase PIAS1</fullName>
    </submittedName>
</protein>
<dbReference type="Pfam" id="PF02891">
    <property type="entry name" value="zf-MIZ"/>
    <property type="match status" value="1"/>
</dbReference>
<accession>A0A9P9DPY8</accession>
<evidence type="ECO:0000256" key="3">
    <source>
        <dbReference type="ARBA" id="ARBA00022679"/>
    </source>
</evidence>
<evidence type="ECO:0000259" key="10">
    <source>
        <dbReference type="PROSITE" id="PS50800"/>
    </source>
</evidence>
<dbReference type="Gene3D" id="2.60.120.780">
    <property type="entry name" value="PINIT domain"/>
    <property type="match status" value="1"/>
</dbReference>
<organism evidence="13 14">
    <name type="scientific">Dendryphion nanum</name>
    <dbReference type="NCBI Taxonomy" id="256645"/>
    <lineage>
        <taxon>Eukaryota</taxon>
        <taxon>Fungi</taxon>
        <taxon>Dikarya</taxon>
        <taxon>Ascomycota</taxon>
        <taxon>Pezizomycotina</taxon>
        <taxon>Dothideomycetes</taxon>
        <taxon>Pleosporomycetidae</taxon>
        <taxon>Pleosporales</taxon>
        <taxon>Torulaceae</taxon>
        <taxon>Dendryphion</taxon>
    </lineage>
</organism>
<keyword evidence="4" id="KW-0479">Metal-binding</keyword>
<feature type="compositionally biased region" description="Low complexity" evidence="9">
    <location>
        <begin position="514"/>
        <end position="523"/>
    </location>
</feature>
<feature type="compositionally biased region" description="Polar residues" evidence="9">
    <location>
        <begin position="555"/>
        <end position="575"/>
    </location>
</feature>
<keyword evidence="14" id="KW-1185">Reference proteome</keyword>
<proteinExistence type="inferred from homology"/>
<dbReference type="PANTHER" id="PTHR10782:SF4">
    <property type="entry name" value="TONALLI, ISOFORM E"/>
    <property type="match status" value="1"/>
</dbReference>
<dbReference type="Proteomes" id="UP000700596">
    <property type="component" value="Unassembled WGS sequence"/>
</dbReference>
<dbReference type="GO" id="GO:0000785">
    <property type="term" value="C:chromatin"/>
    <property type="evidence" value="ECO:0007669"/>
    <property type="project" value="TreeGrafter"/>
</dbReference>
<feature type="region of interest" description="Disordered" evidence="9">
    <location>
        <begin position="384"/>
        <end position="420"/>
    </location>
</feature>
<feature type="region of interest" description="Disordered" evidence="9">
    <location>
        <begin position="443"/>
        <end position="575"/>
    </location>
</feature>
<comment type="pathway">
    <text evidence="1">Protein modification; protein sumoylation.</text>
</comment>
<feature type="region of interest" description="Disordered" evidence="9">
    <location>
        <begin position="69"/>
        <end position="97"/>
    </location>
</feature>
<evidence type="ECO:0000259" key="12">
    <source>
        <dbReference type="PROSITE" id="PS51466"/>
    </source>
</evidence>
<feature type="compositionally biased region" description="Polar residues" evidence="9">
    <location>
        <begin position="384"/>
        <end position="406"/>
    </location>
</feature>
<keyword evidence="6" id="KW-0833">Ubl conjugation pathway</keyword>
<evidence type="ECO:0000256" key="4">
    <source>
        <dbReference type="ARBA" id="ARBA00022723"/>
    </source>
</evidence>
<dbReference type="PROSITE" id="PS51466">
    <property type="entry name" value="PINIT"/>
    <property type="match status" value="1"/>
</dbReference>
<keyword evidence="7" id="KW-0862">Zinc</keyword>
<feature type="compositionally biased region" description="Polar residues" evidence="9">
    <location>
        <begin position="443"/>
        <end position="460"/>
    </location>
</feature>
<feature type="domain" description="SP-RING-type" evidence="11">
    <location>
        <begin position="301"/>
        <end position="382"/>
    </location>
</feature>
<evidence type="ECO:0000256" key="9">
    <source>
        <dbReference type="SAM" id="MobiDB-lite"/>
    </source>
</evidence>
<dbReference type="InterPro" id="IPR004181">
    <property type="entry name" value="Znf_MIZ"/>
</dbReference>
<evidence type="ECO:0000313" key="14">
    <source>
        <dbReference type="Proteomes" id="UP000700596"/>
    </source>
</evidence>
<dbReference type="InterPro" id="IPR013083">
    <property type="entry name" value="Znf_RING/FYVE/PHD"/>
</dbReference>
<evidence type="ECO:0000256" key="7">
    <source>
        <dbReference type="ARBA" id="ARBA00022833"/>
    </source>
</evidence>
<dbReference type="AlphaFoldDB" id="A0A9P9DPY8"/>
<comment type="similarity">
    <text evidence="2">Belongs to the PIAS family.</text>
</comment>
<evidence type="ECO:0000256" key="5">
    <source>
        <dbReference type="ARBA" id="ARBA00022771"/>
    </source>
</evidence>
<dbReference type="PANTHER" id="PTHR10782">
    <property type="entry name" value="ZINC FINGER MIZ DOMAIN-CONTAINING PROTEIN"/>
    <property type="match status" value="1"/>
</dbReference>
<keyword evidence="5 8" id="KW-0863">Zinc-finger</keyword>
<evidence type="ECO:0000259" key="11">
    <source>
        <dbReference type="PROSITE" id="PS51044"/>
    </source>
</evidence>